<dbReference type="SMART" id="SM00729">
    <property type="entry name" value="Elp3"/>
    <property type="match status" value="1"/>
</dbReference>
<dbReference type="EMBL" id="LANP01000021">
    <property type="protein sequence ID" value="KJV55506.1"/>
    <property type="molecule type" value="Genomic_DNA"/>
</dbReference>
<sequence length="421" mass="48184">MNEDKVSTYNNKVITFGCRLNAYESEIIKQNLKITNLDNVIVFNTCTVTQEAERQAKQAIRKAKRENPNVRIIVTGCAAQNNPALFSQMSQVDKILGNKEKLYSEFYQFDENKIQVNDIMSIKETASHMISNFDGKTRAFIQVQNGCNHRCTFCIIPYARGNSRSVPIGLITQQIQLLVDQGYKEIVFTGIDLTAYGADLPGSPTLAQMIKRVLMLVPALPRVRLSSIDIAEIDQELFQLMTSEPRLMPHFHISLQAGDNMILKRMKRRHTREQIVEFCHKLRQIIPDVSFGADIIAGFPTETEDMFNNSLHLITETGLQYLHVFPYSERENTPASKMPKVKKYIRKKRAQLLRDEGKKQLHLFFQQQVGKIVKVLTEKEQFGHSENFIPTYITTKQKIGEIVNVKLTNINNDNMIGEIVN</sequence>
<comment type="function">
    <text evidence="2">Catalyzes the methylthiolation of N6-threonylcarbamoyladenosine (t(6)A), leading to the formation of 2-methylthio-N6-threonylcarbamoyladenosine (ms(2)t(6)A) at position 37 in tRNAs that read codons beginning with adenine.</text>
</comment>
<dbReference type="InterPro" id="IPR020612">
    <property type="entry name" value="Methylthiotransferase_CS"/>
</dbReference>
<dbReference type="Gene3D" id="3.80.30.20">
    <property type="entry name" value="tm_1862 like domain"/>
    <property type="match status" value="1"/>
</dbReference>
<dbReference type="InterPro" id="IPR038135">
    <property type="entry name" value="Methylthiotransferase_N_sf"/>
</dbReference>
<dbReference type="InterPro" id="IPR005839">
    <property type="entry name" value="Methylthiotransferase"/>
</dbReference>
<evidence type="ECO:0000256" key="11">
    <source>
        <dbReference type="ARBA" id="ARBA00031213"/>
    </source>
</evidence>
<evidence type="ECO:0000256" key="5">
    <source>
        <dbReference type="ARBA" id="ARBA00022679"/>
    </source>
</evidence>
<proteinExistence type="predicted"/>
<keyword evidence="5 16" id="KW-0808">Transferase</keyword>
<evidence type="ECO:0000259" key="13">
    <source>
        <dbReference type="PROSITE" id="PS50926"/>
    </source>
</evidence>
<evidence type="ECO:0000256" key="3">
    <source>
        <dbReference type="ARBA" id="ARBA00013273"/>
    </source>
</evidence>
<keyword evidence="10" id="KW-0411">Iron-sulfur</keyword>
<keyword evidence="7" id="KW-0819">tRNA processing</keyword>
<accession>A0A0F3MIK8</accession>
<protein>
    <recommendedName>
        <fullName evidence="3">tRNA (N(6)-L-threonylcarbamoyladenosine(37)-C(2))-methylthiotransferase</fullName>
        <ecNumber evidence="3">2.8.4.5</ecNumber>
    </recommendedName>
    <alternativeName>
        <fullName evidence="11">tRNA-t(6)A37 methylthiotransferase</fullName>
    </alternativeName>
</protein>
<dbReference type="AlphaFoldDB" id="A0A0F3MIK8"/>
<dbReference type="InterPro" id="IPR058240">
    <property type="entry name" value="rSAM_sf"/>
</dbReference>
<dbReference type="InterPro" id="IPR006467">
    <property type="entry name" value="MiaB-like_bact"/>
</dbReference>
<dbReference type="OrthoDB" id="9805215at2"/>
<dbReference type="STRING" id="1359168.OCHUTO_0809"/>
<comment type="catalytic activity">
    <reaction evidence="12">
        <text>N(6)-L-threonylcarbamoyladenosine(37) in tRNA + (sulfur carrier)-SH + AH2 + 2 S-adenosyl-L-methionine = 2-methylsulfanyl-N(6)-L-threonylcarbamoyladenosine(37) in tRNA + (sulfur carrier)-H + 5'-deoxyadenosine + L-methionine + A + S-adenosyl-L-homocysteine + 2 H(+)</text>
        <dbReference type="Rhea" id="RHEA:37075"/>
        <dbReference type="Rhea" id="RHEA-COMP:10163"/>
        <dbReference type="Rhea" id="RHEA-COMP:11092"/>
        <dbReference type="Rhea" id="RHEA-COMP:14737"/>
        <dbReference type="Rhea" id="RHEA-COMP:14739"/>
        <dbReference type="ChEBI" id="CHEBI:13193"/>
        <dbReference type="ChEBI" id="CHEBI:15378"/>
        <dbReference type="ChEBI" id="CHEBI:17319"/>
        <dbReference type="ChEBI" id="CHEBI:17499"/>
        <dbReference type="ChEBI" id="CHEBI:29917"/>
        <dbReference type="ChEBI" id="CHEBI:57844"/>
        <dbReference type="ChEBI" id="CHEBI:57856"/>
        <dbReference type="ChEBI" id="CHEBI:59789"/>
        <dbReference type="ChEBI" id="CHEBI:64428"/>
        <dbReference type="ChEBI" id="CHEBI:74418"/>
        <dbReference type="ChEBI" id="CHEBI:74420"/>
        <dbReference type="EC" id="2.8.4.5"/>
    </reaction>
</comment>
<dbReference type="Gene3D" id="3.40.50.12160">
    <property type="entry name" value="Methylthiotransferase, N-terminal domain"/>
    <property type="match status" value="1"/>
</dbReference>
<dbReference type="SFLD" id="SFLDS00029">
    <property type="entry name" value="Radical_SAM"/>
    <property type="match status" value="1"/>
</dbReference>
<keyword evidence="6" id="KW-0949">S-adenosyl-L-methionine</keyword>
<dbReference type="PROSITE" id="PS51449">
    <property type="entry name" value="MTTASE_N"/>
    <property type="match status" value="1"/>
</dbReference>
<comment type="cofactor">
    <cofactor evidence="1">
        <name>[4Fe-4S] cluster</name>
        <dbReference type="ChEBI" id="CHEBI:49883"/>
    </cofactor>
</comment>
<evidence type="ECO:0000313" key="17">
    <source>
        <dbReference type="Proteomes" id="UP000033616"/>
    </source>
</evidence>
<keyword evidence="4" id="KW-0004">4Fe-4S</keyword>
<evidence type="ECO:0000256" key="8">
    <source>
        <dbReference type="ARBA" id="ARBA00022723"/>
    </source>
</evidence>
<dbReference type="InterPro" id="IPR002792">
    <property type="entry name" value="TRAM_dom"/>
</dbReference>
<name>A0A0F3MIK8_9RICK</name>
<comment type="caution">
    <text evidence="16">The sequence shown here is derived from an EMBL/GenBank/DDBJ whole genome shotgun (WGS) entry which is preliminary data.</text>
</comment>
<feature type="domain" description="MTTase N-terminal" evidence="14">
    <location>
        <begin position="9"/>
        <end position="111"/>
    </location>
</feature>
<evidence type="ECO:0000256" key="2">
    <source>
        <dbReference type="ARBA" id="ARBA00002399"/>
    </source>
</evidence>
<dbReference type="PANTHER" id="PTHR11918:SF45">
    <property type="entry name" value="THREONYLCARBAMOYLADENOSINE TRNA METHYLTHIOTRANSFERASE"/>
    <property type="match status" value="1"/>
</dbReference>
<evidence type="ECO:0000256" key="9">
    <source>
        <dbReference type="ARBA" id="ARBA00023004"/>
    </source>
</evidence>
<dbReference type="Proteomes" id="UP000033616">
    <property type="component" value="Unassembled WGS sequence"/>
</dbReference>
<evidence type="ECO:0000256" key="10">
    <source>
        <dbReference type="ARBA" id="ARBA00023014"/>
    </source>
</evidence>
<dbReference type="NCBIfam" id="TIGR00089">
    <property type="entry name" value="MiaB/RimO family radical SAM methylthiotransferase"/>
    <property type="match status" value="1"/>
</dbReference>
<dbReference type="Pfam" id="PF00919">
    <property type="entry name" value="UPF0004"/>
    <property type="match status" value="1"/>
</dbReference>
<dbReference type="InterPro" id="IPR006638">
    <property type="entry name" value="Elp3/MiaA/NifB-like_rSAM"/>
</dbReference>
<reference evidence="16 17" key="1">
    <citation type="submission" date="2015-02" db="EMBL/GenBank/DDBJ databases">
        <title>Genome Sequencing of Rickettsiales.</title>
        <authorList>
            <person name="Daugherty S.C."/>
            <person name="Su Q."/>
            <person name="Abolude K."/>
            <person name="Beier-Sexton M."/>
            <person name="Carlyon J.A."/>
            <person name="Carter R."/>
            <person name="Day N.P."/>
            <person name="Dumler S.J."/>
            <person name="Dyachenko V."/>
            <person name="Godinez A."/>
            <person name="Kurtti T.J."/>
            <person name="Lichay M."/>
            <person name="Mullins K.E."/>
            <person name="Ott S."/>
            <person name="Pappas-Brown V."/>
            <person name="Paris D.H."/>
            <person name="Patel P."/>
            <person name="Richards A.L."/>
            <person name="Sadzewicz L."/>
            <person name="Sears K."/>
            <person name="Seidman D."/>
            <person name="Sengamalay N."/>
            <person name="Stenos J."/>
            <person name="Tallon L.J."/>
            <person name="Vincent G."/>
            <person name="Fraser C.M."/>
            <person name="Munderloh U."/>
            <person name="Dunning-Hotopp J.C."/>
        </authorList>
    </citation>
    <scope>NUCLEOTIDE SEQUENCE [LARGE SCALE GENOMIC DNA]</scope>
    <source>
        <strain evidence="16 17">Fuller</strain>
    </source>
</reference>
<dbReference type="SUPFAM" id="SSF102114">
    <property type="entry name" value="Radical SAM enzymes"/>
    <property type="match status" value="1"/>
</dbReference>
<evidence type="ECO:0000256" key="12">
    <source>
        <dbReference type="ARBA" id="ARBA00051661"/>
    </source>
</evidence>
<dbReference type="RefSeq" id="WP_045797429.1">
    <property type="nucleotide sequence ID" value="NZ_LANP01000021.1"/>
</dbReference>
<dbReference type="GO" id="GO:0051539">
    <property type="term" value="F:4 iron, 4 sulfur cluster binding"/>
    <property type="evidence" value="ECO:0007669"/>
    <property type="project" value="UniProtKB-KW"/>
</dbReference>
<gene>
    <name evidence="16" type="ORF">OCHUTO_0809</name>
</gene>
<dbReference type="PROSITE" id="PS01278">
    <property type="entry name" value="MTTASE_RADICAL"/>
    <property type="match status" value="1"/>
</dbReference>
<dbReference type="PANTHER" id="PTHR11918">
    <property type="entry name" value="RADICAL SAM PROTEINS"/>
    <property type="match status" value="1"/>
</dbReference>
<feature type="domain" description="TRAM" evidence="13">
    <location>
        <begin position="366"/>
        <end position="421"/>
    </location>
</feature>
<dbReference type="NCBIfam" id="TIGR01579">
    <property type="entry name" value="MiaB-like-C"/>
    <property type="match status" value="1"/>
</dbReference>
<feature type="domain" description="Radical SAM core" evidence="15">
    <location>
        <begin position="133"/>
        <end position="363"/>
    </location>
</feature>
<dbReference type="PROSITE" id="PS51918">
    <property type="entry name" value="RADICAL_SAM"/>
    <property type="match status" value="1"/>
</dbReference>
<evidence type="ECO:0000256" key="4">
    <source>
        <dbReference type="ARBA" id="ARBA00022485"/>
    </source>
</evidence>
<dbReference type="InterPro" id="IPR007197">
    <property type="entry name" value="rSAM"/>
</dbReference>
<dbReference type="PROSITE" id="PS50926">
    <property type="entry name" value="TRAM"/>
    <property type="match status" value="1"/>
</dbReference>
<dbReference type="GO" id="GO:0046872">
    <property type="term" value="F:metal ion binding"/>
    <property type="evidence" value="ECO:0007669"/>
    <property type="project" value="UniProtKB-KW"/>
</dbReference>
<keyword evidence="17" id="KW-1185">Reference proteome</keyword>
<evidence type="ECO:0000259" key="15">
    <source>
        <dbReference type="PROSITE" id="PS51918"/>
    </source>
</evidence>
<dbReference type="EC" id="2.8.4.5" evidence="3"/>
<keyword evidence="9" id="KW-0408">Iron</keyword>
<evidence type="ECO:0000256" key="1">
    <source>
        <dbReference type="ARBA" id="ARBA00001966"/>
    </source>
</evidence>
<evidence type="ECO:0000313" key="16">
    <source>
        <dbReference type="EMBL" id="KJV55506.1"/>
    </source>
</evidence>
<dbReference type="SFLD" id="SFLDG01061">
    <property type="entry name" value="methylthiotransferase"/>
    <property type="match status" value="1"/>
</dbReference>
<evidence type="ECO:0000256" key="6">
    <source>
        <dbReference type="ARBA" id="ARBA00022691"/>
    </source>
</evidence>
<evidence type="ECO:0000259" key="14">
    <source>
        <dbReference type="PROSITE" id="PS51449"/>
    </source>
</evidence>
<dbReference type="InterPro" id="IPR023404">
    <property type="entry name" value="rSAM_horseshoe"/>
</dbReference>
<dbReference type="GO" id="GO:0035598">
    <property type="term" value="F:tRNA (N(6)-L-threonylcarbamoyladenosine(37)-C(2))-methylthiotransferase activity"/>
    <property type="evidence" value="ECO:0007669"/>
    <property type="project" value="UniProtKB-EC"/>
</dbReference>
<dbReference type="CDD" id="cd01335">
    <property type="entry name" value="Radical_SAM"/>
    <property type="match status" value="1"/>
</dbReference>
<dbReference type="PATRIC" id="fig|1359168.3.peg.537"/>
<dbReference type="SFLD" id="SFLDG01082">
    <property type="entry name" value="B12-binding_domain_containing"/>
    <property type="match status" value="1"/>
</dbReference>
<dbReference type="Pfam" id="PF04055">
    <property type="entry name" value="Radical_SAM"/>
    <property type="match status" value="1"/>
</dbReference>
<organism evidence="16 17">
    <name type="scientific">Orientia chuto str. Dubai</name>
    <dbReference type="NCBI Taxonomy" id="1359168"/>
    <lineage>
        <taxon>Bacteria</taxon>
        <taxon>Pseudomonadati</taxon>
        <taxon>Pseudomonadota</taxon>
        <taxon>Alphaproteobacteria</taxon>
        <taxon>Rickettsiales</taxon>
        <taxon>Rickettsiaceae</taxon>
        <taxon>Rickettsieae</taxon>
        <taxon>Orientia</taxon>
    </lineage>
</organism>
<evidence type="ECO:0000256" key="7">
    <source>
        <dbReference type="ARBA" id="ARBA00022694"/>
    </source>
</evidence>
<dbReference type="InterPro" id="IPR013848">
    <property type="entry name" value="Methylthiotransferase_N"/>
</dbReference>
<keyword evidence="8" id="KW-0479">Metal-binding</keyword>